<evidence type="ECO:0000256" key="1">
    <source>
        <dbReference type="SAM" id="Phobius"/>
    </source>
</evidence>
<dbReference type="AlphaFoldDB" id="A0A238UYY7"/>
<evidence type="ECO:0000313" key="3">
    <source>
        <dbReference type="Proteomes" id="UP000198297"/>
    </source>
</evidence>
<keyword evidence="1" id="KW-0812">Transmembrane</keyword>
<keyword evidence="1" id="KW-1133">Transmembrane helix</keyword>
<sequence length="55" mass="6324">MLLGSLGLIISVPIWYTIISSEEFSPDVFLNPSLLFWLIFGFVVFLFGYYNTDVE</sequence>
<organism evidence="2 3">
    <name type="scientific">Halorubrum ezzemoulense</name>
    <name type="common">Halorubrum chaoviator</name>
    <dbReference type="NCBI Taxonomy" id="337243"/>
    <lineage>
        <taxon>Archaea</taxon>
        <taxon>Methanobacteriati</taxon>
        <taxon>Methanobacteriota</taxon>
        <taxon>Stenosarchaea group</taxon>
        <taxon>Halobacteria</taxon>
        <taxon>Halobacteriales</taxon>
        <taxon>Haloferacaceae</taxon>
        <taxon>Halorubrum</taxon>
    </lineage>
</organism>
<feature type="transmembrane region" description="Helical" evidence="1">
    <location>
        <begin position="30"/>
        <end position="50"/>
    </location>
</feature>
<keyword evidence="1" id="KW-0472">Membrane</keyword>
<dbReference type="EMBL" id="FZNK01000001">
    <property type="protein sequence ID" value="SNR27405.1"/>
    <property type="molecule type" value="Genomic_DNA"/>
</dbReference>
<gene>
    <name evidence="2" type="ORF">SAMN06266787_101654</name>
</gene>
<evidence type="ECO:0000313" key="2">
    <source>
        <dbReference type="EMBL" id="SNR27405.1"/>
    </source>
</evidence>
<name>A0A238UYY7_HALEZ</name>
<dbReference type="Proteomes" id="UP000198297">
    <property type="component" value="Unassembled WGS sequence"/>
</dbReference>
<protein>
    <submittedName>
        <fullName evidence="2">Uncharacterized protein</fullName>
    </submittedName>
</protein>
<accession>A0A238UYY7</accession>
<proteinExistence type="predicted"/>
<reference evidence="2 3" key="1">
    <citation type="submission" date="2017-06" db="EMBL/GenBank/DDBJ databases">
        <authorList>
            <person name="Kim H.J."/>
            <person name="Triplett B.A."/>
        </authorList>
    </citation>
    <scope>NUCLEOTIDE SEQUENCE [LARGE SCALE GENOMIC DNA]</scope>
    <source>
        <strain evidence="2 3">DSM 19316</strain>
    </source>
</reference>